<organism evidence="7 8">
    <name type="scientific">Futiania mangrovi</name>
    <dbReference type="NCBI Taxonomy" id="2959716"/>
    <lineage>
        <taxon>Bacteria</taxon>
        <taxon>Pseudomonadati</taxon>
        <taxon>Pseudomonadota</taxon>
        <taxon>Alphaproteobacteria</taxon>
        <taxon>Futianiales</taxon>
        <taxon>Futianiaceae</taxon>
        <taxon>Futiania</taxon>
    </lineage>
</organism>
<dbReference type="Gene3D" id="1.10.287.470">
    <property type="entry name" value="Helix hairpin bin"/>
    <property type="match status" value="1"/>
</dbReference>
<dbReference type="Gene3D" id="2.40.420.20">
    <property type="match status" value="1"/>
</dbReference>
<evidence type="ECO:0000259" key="6">
    <source>
        <dbReference type="Pfam" id="PF25967"/>
    </source>
</evidence>
<evidence type="ECO:0000313" key="7">
    <source>
        <dbReference type="EMBL" id="MCP1337819.1"/>
    </source>
</evidence>
<feature type="domain" description="Multidrug resistance protein MdtA-like alpha-helical hairpin" evidence="4">
    <location>
        <begin position="100"/>
        <end position="165"/>
    </location>
</feature>
<feature type="signal peptide" evidence="3">
    <location>
        <begin position="1"/>
        <end position="18"/>
    </location>
</feature>
<evidence type="ECO:0000256" key="2">
    <source>
        <dbReference type="SAM" id="Coils"/>
    </source>
</evidence>
<dbReference type="Pfam" id="PF25954">
    <property type="entry name" value="Beta-barrel_RND_2"/>
    <property type="match status" value="1"/>
</dbReference>
<keyword evidence="2" id="KW-0175">Coiled coil</keyword>
<dbReference type="InterPro" id="IPR006143">
    <property type="entry name" value="RND_pump_MFP"/>
</dbReference>
<dbReference type="RefSeq" id="WP_269333781.1">
    <property type="nucleotide sequence ID" value="NZ_JAMZFT010000004.1"/>
</dbReference>
<dbReference type="GO" id="GO:1990281">
    <property type="term" value="C:efflux pump complex"/>
    <property type="evidence" value="ECO:0007669"/>
    <property type="project" value="TreeGrafter"/>
</dbReference>
<dbReference type="Gene3D" id="2.40.30.170">
    <property type="match status" value="1"/>
</dbReference>
<comment type="caution">
    <text evidence="7">The sequence shown here is derived from an EMBL/GenBank/DDBJ whole genome shotgun (WGS) entry which is preliminary data.</text>
</comment>
<comment type="similarity">
    <text evidence="1">Belongs to the membrane fusion protein (MFP) (TC 8.A.1) family.</text>
</comment>
<dbReference type="PANTHER" id="PTHR30469">
    <property type="entry name" value="MULTIDRUG RESISTANCE PROTEIN MDTA"/>
    <property type="match status" value="1"/>
</dbReference>
<dbReference type="Gene3D" id="2.40.50.100">
    <property type="match status" value="1"/>
</dbReference>
<dbReference type="InterPro" id="IPR058624">
    <property type="entry name" value="MdtA-like_HH"/>
</dbReference>
<dbReference type="Pfam" id="PF25876">
    <property type="entry name" value="HH_MFP_RND"/>
    <property type="match status" value="1"/>
</dbReference>
<name>A0A9J6PJ59_9PROT</name>
<accession>A0A9J6PJ59</accession>
<evidence type="ECO:0000259" key="5">
    <source>
        <dbReference type="Pfam" id="PF25954"/>
    </source>
</evidence>
<feature type="coiled-coil region" evidence="2">
    <location>
        <begin position="144"/>
        <end position="171"/>
    </location>
</feature>
<protein>
    <submittedName>
        <fullName evidence="7">Efflux RND transporter periplasmic adaptor subunit</fullName>
    </submittedName>
</protein>
<proteinExistence type="inferred from homology"/>
<dbReference type="EMBL" id="JAMZFT010000004">
    <property type="protein sequence ID" value="MCP1337819.1"/>
    <property type="molecule type" value="Genomic_DNA"/>
</dbReference>
<gene>
    <name evidence="7" type="ORF">NJQ99_15465</name>
</gene>
<dbReference type="Pfam" id="PF25967">
    <property type="entry name" value="RND-MFP_C"/>
    <property type="match status" value="1"/>
</dbReference>
<feature type="chain" id="PRO_5039898014" evidence="3">
    <location>
        <begin position="19"/>
        <end position="367"/>
    </location>
</feature>
<dbReference type="InterPro" id="IPR058792">
    <property type="entry name" value="Beta-barrel_RND_2"/>
</dbReference>
<feature type="domain" description="Multidrug resistance protein MdtA-like C-terminal permuted SH3" evidence="6">
    <location>
        <begin position="315"/>
        <end position="351"/>
    </location>
</feature>
<dbReference type="SUPFAM" id="SSF111369">
    <property type="entry name" value="HlyD-like secretion proteins"/>
    <property type="match status" value="1"/>
</dbReference>
<dbReference type="NCBIfam" id="TIGR01730">
    <property type="entry name" value="RND_mfp"/>
    <property type="match status" value="1"/>
</dbReference>
<feature type="domain" description="CusB-like beta-barrel" evidence="5">
    <location>
        <begin position="207"/>
        <end position="277"/>
    </location>
</feature>
<dbReference type="AlphaFoldDB" id="A0A9J6PJ59"/>
<dbReference type="Proteomes" id="UP001055804">
    <property type="component" value="Unassembled WGS sequence"/>
</dbReference>
<dbReference type="InterPro" id="IPR058627">
    <property type="entry name" value="MdtA-like_C"/>
</dbReference>
<reference evidence="7" key="1">
    <citation type="submission" date="2022-06" db="EMBL/GenBank/DDBJ databases">
        <title>Isolation and Genomics of Futiania mangrovii gen. nov., sp. nov., a Rare and Metabolically-versatile member in the Class Alphaproteobacteria.</title>
        <authorList>
            <person name="Liu L."/>
            <person name="Huang W.-C."/>
            <person name="Pan J."/>
            <person name="Li J."/>
            <person name="Huang Y."/>
            <person name="Du H."/>
            <person name="Liu Y."/>
            <person name="Li M."/>
        </authorList>
    </citation>
    <scope>NUCLEOTIDE SEQUENCE</scope>
    <source>
        <strain evidence="7">FT118</strain>
    </source>
</reference>
<keyword evidence="3" id="KW-0732">Signal</keyword>
<evidence type="ECO:0000313" key="8">
    <source>
        <dbReference type="Proteomes" id="UP001055804"/>
    </source>
</evidence>
<evidence type="ECO:0000256" key="3">
    <source>
        <dbReference type="SAM" id="SignalP"/>
    </source>
</evidence>
<dbReference type="PANTHER" id="PTHR30469:SF15">
    <property type="entry name" value="HLYD FAMILY OF SECRETION PROTEINS"/>
    <property type="match status" value="1"/>
</dbReference>
<dbReference type="GO" id="GO:0015562">
    <property type="term" value="F:efflux transmembrane transporter activity"/>
    <property type="evidence" value="ECO:0007669"/>
    <property type="project" value="TreeGrafter"/>
</dbReference>
<evidence type="ECO:0000259" key="4">
    <source>
        <dbReference type="Pfam" id="PF25876"/>
    </source>
</evidence>
<keyword evidence="8" id="KW-1185">Reference proteome</keyword>
<evidence type="ECO:0000256" key="1">
    <source>
        <dbReference type="ARBA" id="ARBA00009477"/>
    </source>
</evidence>
<sequence>MRCSPLTFSLLAAFALYGCDEAQQTASPEPVRAVKTITVADGAPAERRVFPGVLVTAETMRLGFPVAGRLLEAPLREGEAMKAGDTVARLDPAEAQRQIDAARARLAAARGRLTAAEAEFQRKKHLFERDLIARAAFDRVSADVTTVRAELRVAETELASAEERLERSTLIAPRDGVVTALLANPFEELGAGSPVYEVAVTAALEAEVLVPEGLVGQIGPGTPAEVRLPAYQDRSIPARVTEIAAEAEAGAAFRVRVRLQNPPPDARNGLSAAVTFALERAEPAIEVPLSALAFLSTRSEPTAGDSASVYVFDEADGRLSLRKVRIEGVSGNRVLVTEGLSPGERVVVAGVALLEDGQRARLWMPPE</sequence>
<dbReference type="PROSITE" id="PS51257">
    <property type="entry name" value="PROKAR_LIPOPROTEIN"/>
    <property type="match status" value="1"/>
</dbReference>